<organism evidence="15 16">
    <name type="scientific">Halalkalibacillus sediminis</name>
    <dbReference type="NCBI Taxonomy" id="2018042"/>
    <lineage>
        <taxon>Bacteria</taxon>
        <taxon>Bacillati</taxon>
        <taxon>Bacillota</taxon>
        <taxon>Bacilli</taxon>
        <taxon>Bacillales</taxon>
        <taxon>Bacillaceae</taxon>
        <taxon>Halalkalibacillus</taxon>
    </lineage>
</organism>
<dbReference type="RefSeq" id="WP_101331525.1">
    <property type="nucleotide sequence ID" value="NZ_PJNH01000002.1"/>
</dbReference>
<feature type="transmembrane region" description="Helical" evidence="14">
    <location>
        <begin position="46"/>
        <end position="67"/>
    </location>
</feature>
<dbReference type="Gene3D" id="1.20.1730.10">
    <property type="entry name" value="Sodium/glucose cotransporter"/>
    <property type="match status" value="1"/>
</dbReference>
<dbReference type="NCBIfam" id="TIGR00813">
    <property type="entry name" value="sss"/>
    <property type="match status" value="1"/>
</dbReference>
<evidence type="ECO:0000256" key="4">
    <source>
        <dbReference type="ARBA" id="ARBA00022475"/>
    </source>
</evidence>
<evidence type="ECO:0000313" key="15">
    <source>
        <dbReference type="EMBL" id="PKR77917.1"/>
    </source>
</evidence>
<dbReference type="InterPro" id="IPR011851">
    <property type="entry name" value="Na/Pro_symporter"/>
</dbReference>
<feature type="transmembrane region" description="Helical" evidence="14">
    <location>
        <begin position="271"/>
        <end position="293"/>
    </location>
</feature>
<proteinExistence type="inferred from homology"/>
<evidence type="ECO:0000256" key="11">
    <source>
        <dbReference type="ARBA" id="ARBA00023201"/>
    </source>
</evidence>
<keyword evidence="3 14" id="KW-0813">Transport</keyword>
<sequence>MNLALIVPIVIYFLLMVGIGVYSFRFTKTKEGFHIAGRQLGSWVSAISYAFSGMSAWVLIGYVGLVYALGPSVFYILIGFNLGFLFAYVVIAKRVRNYSQLLDSVTYTDFFVKRVRGNPHMIRIIAALSIVIFMSAYTAAQLAAAGKTLETAFGFTPITAIIISGIVVTAYCLFGGLMGVSLTDYFQGLGVVIGTVILGIFMVSFAGGWGEVVSQAAEISPTMVSANMGATGSALLGAILGFLALGLNVIGRPHDTIRFFALKSSAEVKKSAAICLAALTITYWGAFLVGYAGRIIFPEVADPEMIFPMALTELVHPIFGGILLAIFLGLLMSTADSQLLSASSTLTEDIYSKYFNRSLTEKQNVMITRIVVIIIGIISTIVAVTTPESVFWLTVYASAGLAATFAPVLILSLYWKGLTNAGAMAGMLAGLLAVVIWYQAGLSSIVVEGVPGFVASFFFAIVVSLFTSQPHKQEISRELEKVAYVWK</sequence>
<name>A0A2I0QUA7_9BACI</name>
<dbReference type="PANTHER" id="PTHR48086:SF3">
    <property type="entry name" value="SODIUM_PROLINE SYMPORTER"/>
    <property type="match status" value="1"/>
</dbReference>
<dbReference type="GO" id="GO:0005886">
    <property type="term" value="C:plasma membrane"/>
    <property type="evidence" value="ECO:0007669"/>
    <property type="project" value="UniProtKB-SubCell"/>
</dbReference>
<dbReference type="Proteomes" id="UP000243524">
    <property type="component" value="Unassembled WGS sequence"/>
</dbReference>
<evidence type="ECO:0000256" key="12">
    <source>
        <dbReference type="ARBA" id="ARBA00033708"/>
    </source>
</evidence>
<feature type="transmembrane region" description="Helical" evidence="14">
    <location>
        <begin position="445"/>
        <end position="467"/>
    </location>
</feature>
<keyword evidence="4 14" id="KW-1003">Cell membrane</keyword>
<feature type="transmembrane region" description="Helical" evidence="14">
    <location>
        <begin position="229"/>
        <end position="250"/>
    </location>
</feature>
<keyword evidence="9 14" id="KW-0406">Ion transport</keyword>
<feature type="transmembrane region" description="Helical" evidence="14">
    <location>
        <begin position="366"/>
        <end position="384"/>
    </location>
</feature>
<dbReference type="PANTHER" id="PTHR48086">
    <property type="entry name" value="SODIUM/PROLINE SYMPORTER-RELATED"/>
    <property type="match status" value="1"/>
</dbReference>
<evidence type="ECO:0000256" key="8">
    <source>
        <dbReference type="ARBA" id="ARBA00023053"/>
    </source>
</evidence>
<evidence type="ECO:0000313" key="16">
    <source>
        <dbReference type="Proteomes" id="UP000243524"/>
    </source>
</evidence>
<reference evidence="15 16" key="1">
    <citation type="submission" date="2017-06" db="EMBL/GenBank/DDBJ databases">
        <title>the draft geome sequence of Illustriluteabacillus marina B3227.</title>
        <authorList>
            <person name="He R.-H."/>
            <person name="Du Z.-J."/>
        </authorList>
    </citation>
    <scope>NUCLEOTIDE SEQUENCE [LARGE SCALE GENOMIC DNA]</scope>
    <source>
        <strain evidence="15 16">B3227</strain>
    </source>
</reference>
<evidence type="ECO:0000256" key="14">
    <source>
        <dbReference type="RuleBase" id="RU366012"/>
    </source>
</evidence>
<evidence type="ECO:0000256" key="2">
    <source>
        <dbReference type="ARBA" id="ARBA00006434"/>
    </source>
</evidence>
<evidence type="ECO:0000256" key="7">
    <source>
        <dbReference type="ARBA" id="ARBA00022989"/>
    </source>
</evidence>
<dbReference type="GO" id="GO:0031402">
    <property type="term" value="F:sodium ion binding"/>
    <property type="evidence" value="ECO:0007669"/>
    <property type="project" value="UniProtKB-UniRule"/>
</dbReference>
<dbReference type="InterPro" id="IPR038377">
    <property type="entry name" value="Na/Glc_symporter_sf"/>
</dbReference>
<dbReference type="CDD" id="cd11475">
    <property type="entry name" value="SLC5sbd_PutP"/>
    <property type="match status" value="1"/>
</dbReference>
<comment type="function">
    <text evidence="14">Catalyzes the sodium-dependent uptake of extracellular L-proline.</text>
</comment>
<protein>
    <recommendedName>
        <fullName evidence="14">Sodium/proline symporter</fullName>
    </recommendedName>
    <alternativeName>
        <fullName evidence="14">Proline permease</fullName>
    </alternativeName>
</protein>
<keyword evidence="6 14" id="KW-0769">Symport</keyword>
<dbReference type="EMBL" id="PJNH01000002">
    <property type="protein sequence ID" value="PKR77917.1"/>
    <property type="molecule type" value="Genomic_DNA"/>
</dbReference>
<comment type="catalytic activity">
    <reaction evidence="12">
        <text>L-proline(in) + Na(+)(in) = L-proline(out) + Na(+)(out)</text>
        <dbReference type="Rhea" id="RHEA:28967"/>
        <dbReference type="ChEBI" id="CHEBI:29101"/>
        <dbReference type="ChEBI" id="CHEBI:60039"/>
    </reaction>
</comment>
<evidence type="ECO:0000256" key="10">
    <source>
        <dbReference type="ARBA" id="ARBA00023136"/>
    </source>
</evidence>
<evidence type="ECO:0000256" key="5">
    <source>
        <dbReference type="ARBA" id="ARBA00022692"/>
    </source>
</evidence>
<comment type="subcellular location">
    <subcellularLocation>
        <location evidence="1 14">Cell membrane</location>
        <topology evidence="1 14">Multi-pass membrane protein</topology>
    </subcellularLocation>
</comment>
<evidence type="ECO:0000256" key="9">
    <source>
        <dbReference type="ARBA" id="ARBA00023065"/>
    </source>
</evidence>
<feature type="transmembrane region" description="Helical" evidence="14">
    <location>
        <begin position="390"/>
        <end position="414"/>
    </location>
</feature>
<dbReference type="Pfam" id="PF00474">
    <property type="entry name" value="SSF"/>
    <property type="match status" value="1"/>
</dbReference>
<keyword evidence="16" id="KW-1185">Reference proteome</keyword>
<keyword evidence="11 14" id="KW-0739">Sodium transport</keyword>
<evidence type="ECO:0000256" key="1">
    <source>
        <dbReference type="ARBA" id="ARBA00004651"/>
    </source>
</evidence>
<feature type="transmembrane region" description="Helical" evidence="14">
    <location>
        <begin position="73"/>
        <end position="91"/>
    </location>
</feature>
<dbReference type="PROSITE" id="PS50283">
    <property type="entry name" value="NA_SOLUT_SYMP_3"/>
    <property type="match status" value="1"/>
</dbReference>
<feature type="transmembrane region" description="Helical" evidence="14">
    <location>
        <begin position="6"/>
        <end position="25"/>
    </location>
</feature>
<dbReference type="InterPro" id="IPR050277">
    <property type="entry name" value="Sodium:Solute_Symporter"/>
</dbReference>
<accession>A0A2I0QUA7</accession>
<evidence type="ECO:0000256" key="3">
    <source>
        <dbReference type="ARBA" id="ARBA00022448"/>
    </source>
</evidence>
<keyword evidence="8 14" id="KW-0915">Sodium</keyword>
<keyword evidence="10 14" id="KW-0472">Membrane</keyword>
<gene>
    <name evidence="15" type="ORF">CEY16_08305</name>
</gene>
<feature type="transmembrane region" description="Helical" evidence="14">
    <location>
        <begin position="186"/>
        <end position="209"/>
    </location>
</feature>
<keyword evidence="7 14" id="KW-1133">Transmembrane helix</keyword>
<feature type="transmembrane region" description="Helical" evidence="14">
    <location>
        <begin position="305"/>
        <end position="331"/>
    </location>
</feature>
<dbReference type="AlphaFoldDB" id="A0A2I0QUA7"/>
<comment type="similarity">
    <text evidence="2 13">Belongs to the sodium:solute symporter (SSF) (TC 2.A.21) family.</text>
</comment>
<dbReference type="OrthoDB" id="9814523at2"/>
<feature type="transmembrane region" description="Helical" evidence="14">
    <location>
        <begin position="421"/>
        <end position="439"/>
    </location>
</feature>
<dbReference type="InterPro" id="IPR001734">
    <property type="entry name" value="Na/solute_symporter"/>
</dbReference>
<comment type="caution">
    <text evidence="15">The sequence shown here is derived from an EMBL/GenBank/DDBJ whole genome shotgun (WGS) entry which is preliminary data.</text>
</comment>
<feature type="transmembrane region" description="Helical" evidence="14">
    <location>
        <begin position="121"/>
        <end position="140"/>
    </location>
</feature>
<feature type="transmembrane region" description="Helical" evidence="14">
    <location>
        <begin position="152"/>
        <end position="174"/>
    </location>
</feature>
<dbReference type="GO" id="GO:0005298">
    <property type="term" value="F:proline:sodium symporter activity"/>
    <property type="evidence" value="ECO:0007669"/>
    <property type="project" value="UniProtKB-UniRule"/>
</dbReference>
<keyword evidence="5 14" id="KW-0812">Transmembrane</keyword>
<evidence type="ECO:0000256" key="6">
    <source>
        <dbReference type="ARBA" id="ARBA00022847"/>
    </source>
</evidence>
<evidence type="ECO:0000256" key="13">
    <source>
        <dbReference type="RuleBase" id="RU362091"/>
    </source>
</evidence>
<dbReference type="GO" id="GO:0015824">
    <property type="term" value="P:proline transport"/>
    <property type="evidence" value="ECO:0007669"/>
    <property type="project" value="UniProtKB-UniRule"/>
</dbReference>
<keyword evidence="14" id="KW-0029">Amino-acid transport</keyword>